<dbReference type="SUPFAM" id="SSF46689">
    <property type="entry name" value="Homeodomain-like"/>
    <property type="match status" value="1"/>
</dbReference>
<feature type="domain" description="HTH IS408-type" evidence="1">
    <location>
        <begin position="11"/>
        <end position="91"/>
    </location>
</feature>
<dbReference type="RefSeq" id="WP_218111916.1">
    <property type="nucleotide sequence ID" value="NZ_CP065383.1"/>
</dbReference>
<proteinExistence type="predicted"/>
<evidence type="ECO:0000313" key="2">
    <source>
        <dbReference type="EMBL" id="QPM69438.1"/>
    </source>
</evidence>
<evidence type="ECO:0000259" key="1">
    <source>
        <dbReference type="PROSITE" id="PS50532"/>
    </source>
</evidence>
<evidence type="ECO:0000313" key="3">
    <source>
        <dbReference type="Proteomes" id="UP000594463"/>
    </source>
</evidence>
<dbReference type="KEGG" id="alam:RT761_02671"/>
<dbReference type="PANTHER" id="PTHR35004">
    <property type="entry name" value="TRANSPOSASE RV3428C-RELATED"/>
    <property type="match status" value="1"/>
</dbReference>
<dbReference type="EMBL" id="CP065383">
    <property type="protein sequence ID" value="QPM69438.1"/>
    <property type="molecule type" value="Genomic_DNA"/>
</dbReference>
<dbReference type="PANTHER" id="PTHR35004:SF8">
    <property type="entry name" value="TRANSPOSASE RV3428C-RELATED"/>
    <property type="match status" value="1"/>
</dbReference>
<dbReference type="PROSITE" id="PS50532">
    <property type="entry name" value="HTH_IS408"/>
    <property type="match status" value="1"/>
</dbReference>
<dbReference type="Gene3D" id="1.10.10.60">
    <property type="entry name" value="Homeodomain-like"/>
    <property type="match status" value="1"/>
</dbReference>
<gene>
    <name evidence="2" type="ORF">RT761_02671</name>
</gene>
<dbReference type="InterPro" id="IPR017895">
    <property type="entry name" value="HTH_IS408/IS1162_type"/>
</dbReference>
<dbReference type="Proteomes" id="UP000594463">
    <property type="component" value="Chromosome"/>
</dbReference>
<accession>A0A7T1AP12</accession>
<protein>
    <recommendedName>
        <fullName evidence="1">HTH IS408-type domain-containing protein</fullName>
    </recommendedName>
</protein>
<sequence>MPQKGLSMRKIREILKYRYEYDHGIRAIARLLHLSHSTVLEYLRRARACGITWPLPEGMDDETLERMLFPKRRRSIPQRTMPDITFLCTELAKKGMTLSLLWEEYKATHPDGYQYSQFCHWFHEKRKTLDCSFRQIHRFGEKLFTDFAGQTVPIQDRVTGSTHPVHIFVAVLGASNYTYVEAFELEDLANWIHAHRHTLEFLQGVPELIVPDNTRCAVKKASRYDPDLKSHFLVILPITMGVPSIPPE</sequence>
<organism evidence="2 3">
    <name type="scientific">Atribacter laminatus</name>
    <dbReference type="NCBI Taxonomy" id="2847778"/>
    <lineage>
        <taxon>Bacteria</taxon>
        <taxon>Pseudomonadati</taxon>
        <taxon>Atribacterota</taxon>
        <taxon>Atribacteria</taxon>
        <taxon>Atribacterales</taxon>
        <taxon>Atribacteraceae</taxon>
        <taxon>Atribacter</taxon>
    </lineage>
</organism>
<reference evidence="2 3" key="1">
    <citation type="journal article" date="2021" name="Nat. Commun.">
        <title>Isolation of a member of the candidate phylum Atribacteria reveals a unique cell membrane structure.</title>
        <authorList>
            <person name="Taiki K."/>
            <person name="Nobu M.K."/>
            <person name="Kusada H."/>
            <person name="Meng X.-Y."/>
            <person name="Hosoki N."/>
            <person name="Uematsu K."/>
            <person name="Yoshioka H."/>
            <person name="Kamagata Y."/>
            <person name="Tamaki H."/>
        </authorList>
    </citation>
    <scope>NUCLEOTIDE SEQUENCE [LARGE SCALE GENOMIC DNA]</scope>
    <source>
        <strain evidence="2 3">RT761</strain>
    </source>
</reference>
<keyword evidence="3" id="KW-1185">Reference proteome</keyword>
<dbReference type="AlphaFoldDB" id="A0A7T1AP12"/>
<dbReference type="InterPro" id="IPR009057">
    <property type="entry name" value="Homeodomain-like_sf"/>
</dbReference>
<name>A0A7T1AP12_ATRLM</name>
<dbReference type="NCBIfam" id="NF033546">
    <property type="entry name" value="transpos_IS21"/>
    <property type="match status" value="1"/>
</dbReference>